<dbReference type="EMBL" id="CP038444">
    <property type="protein sequence ID" value="QJT30071.1"/>
    <property type="molecule type" value="Genomic_DNA"/>
</dbReference>
<keyword evidence="1" id="KW-0472">Membrane</keyword>
<evidence type="ECO:0000313" key="2">
    <source>
        <dbReference type="EMBL" id="QJT30071.1"/>
    </source>
</evidence>
<feature type="transmembrane region" description="Helical" evidence="1">
    <location>
        <begin position="6"/>
        <end position="23"/>
    </location>
</feature>
<protein>
    <submittedName>
        <fullName evidence="2">EpsG family protein</fullName>
    </submittedName>
</protein>
<dbReference type="Pfam" id="PF14897">
    <property type="entry name" value="EpsG"/>
    <property type="match status" value="1"/>
</dbReference>
<dbReference type="InterPro" id="IPR049458">
    <property type="entry name" value="EpsG-like"/>
</dbReference>
<feature type="transmembrane region" description="Helical" evidence="1">
    <location>
        <begin position="316"/>
        <end position="335"/>
    </location>
</feature>
<dbReference type="AlphaFoldDB" id="A0AAE7AHX5"/>
<name>A0AAE7AHX5_AERME</name>
<evidence type="ECO:0000256" key="1">
    <source>
        <dbReference type="SAM" id="Phobius"/>
    </source>
</evidence>
<keyword evidence="1" id="KW-1133">Transmembrane helix</keyword>
<dbReference type="RefSeq" id="WP_171268829.1">
    <property type="nucleotide sequence ID" value="NZ_CP038444.1"/>
</dbReference>
<sequence length="351" mass="40662">MLTSILFYNAVIFSSLLMLYLSLNFTRAAYFQYIAFSILFFISAVRYGIGTDYVNYQKIFELLSINELNISIEPLFYLINIFAIKLGFHFEFVVAVSSFLFIYPLVKCSDKNVSIWIVFYLLLYFYIASFNAVRQGIAISISCYALYNLFYSNDKKRYVIFILLASLFHYSALLGFIVIYIRKRALPIWLNIAVIVLLYYSILMMVPIILNSGLISNSKYAAYTNSQYIESVKLGSGVGFIINILPYFVMIALGKFLFNDVKKINLAINASLLMIVIKLLTLQFGILARLEYTFYFIFAVIFGELAYRYKKSHLNYTLFIYMVLWAVLQFELQLLNGAHEVLPYQSIFGTF</sequence>
<proteinExistence type="predicted"/>
<feature type="transmembrane region" description="Helical" evidence="1">
    <location>
        <begin position="75"/>
        <end position="103"/>
    </location>
</feature>
<feature type="transmembrane region" description="Helical" evidence="1">
    <location>
        <begin position="292"/>
        <end position="309"/>
    </location>
</feature>
<feature type="transmembrane region" description="Helical" evidence="1">
    <location>
        <begin position="30"/>
        <end position="49"/>
    </location>
</feature>
<feature type="transmembrane region" description="Helical" evidence="1">
    <location>
        <begin position="159"/>
        <end position="181"/>
    </location>
</feature>
<accession>A0AAE7AHX5</accession>
<feature type="transmembrane region" description="Helical" evidence="1">
    <location>
        <begin position="115"/>
        <end position="147"/>
    </location>
</feature>
<feature type="transmembrane region" description="Helical" evidence="1">
    <location>
        <begin position="234"/>
        <end position="254"/>
    </location>
</feature>
<dbReference type="Proteomes" id="UP000502006">
    <property type="component" value="Chromosome"/>
</dbReference>
<feature type="transmembrane region" description="Helical" evidence="1">
    <location>
        <begin position="266"/>
        <end position="286"/>
    </location>
</feature>
<evidence type="ECO:0000313" key="3">
    <source>
        <dbReference type="Proteomes" id="UP000502006"/>
    </source>
</evidence>
<keyword evidence="1" id="KW-0812">Transmembrane</keyword>
<reference evidence="2 3" key="1">
    <citation type="submission" date="2019-03" db="EMBL/GenBank/DDBJ databases">
        <title>Novel transposon Tn6433 accelerates the dissemination of tet(E) in Aeromonas from aerobic biofilm under oxytetracycline stress.</title>
        <authorList>
            <person name="Shi Y."/>
            <person name="Tian Z."/>
            <person name="Zhang Y."/>
            <person name="Zhang H."/>
            <person name="Yang M."/>
        </authorList>
    </citation>
    <scope>NUCLEOTIDE SEQUENCE [LARGE SCALE GENOMIC DNA]</scope>
    <source>
        <strain evidence="2 3">T5-8</strain>
    </source>
</reference>
<organism evidence="2 3">
    <name type="scientific">Aeromonas media</name>
    <dbReference type="NCBI Taxonomy" id="651"/>
    <lineage>
        <taxon>Bacteria</taxon>
        <taxon>Pseudomonadati</taxon>
        <taxon>Pseudomonadota</taxon>
        <taxon>Gammaproteobacteria</taxon>
        <taxon>Aeromonadales</taxon>
        <taxon>Aeromonadaceae</taxon>
        <taxon>Aeromonas</taxon>
    </lineage>
</organism>
<gene>
    <name evidence="2" type="ORF">E4186_07615</name>
</gene>
<feature type="transmembrane region" description="Helical" evidence="1">
    <location>
        <begin position="188"/>
        <end position="214"/>
    </location>
</feature>